<comment type="caution">
    <text evidence="1">The sequence shown here is derived from an EMBL/GenBank/DDBJ whole genome shotgun (WGS) entry which is preliminary data.</text>
</comment>
<accession>A0ABQ6D958</accession>
<evidence type="ECO:0000313" key="2">
    <source>
        <dbReference type="Proteomes" id="UP001156881"/>
    </source>
</evidence>
<sequence>MLAPSFEAACDAVSDGLAPALLTVAPGFTGSAAFEASFGLAVALGSGVLLPVEPGLAGADPGFPAVSSGRSLDLPRSSTGDVTGVSSLSFGLASAAAVRDATVAQARRLPPASSRCSARARASRSGRFGETGQKRILARLCRNEMGRDPGLDQG</sequence>
<evidence type="ECO:0000313" key="1">
    <source>
        <dbReference type="EMBL" id="GLS44828.1"/>
    </source>
</evidence>
<organism evidence="1 2">
    <name type="scientific">Methylobacterium brachythecii</name>
    <dbReference type="NCBI Taxonomy" id="1176177"/>
    <lineage>
        <taxon>Bacteria</taxon>
        <taxon>Pseudomonadati</taxon>
        <taxon>Pseudomonadota</taxon>
        <taxon>Alphaproteobacteria</taxon>
        <taxon>Hyphomicrobiales</taxon>
        <taxon>Methylobacteriaceae</taxon>
        <taxon>Methylobacterium</taxon>
    </lineage>
</organism>
<gene>
    <name evidence="1" type="ORF">GCM10007884_28170</name>
</gene>
<proteinExistence type="predicted"/>
<reference evidence="2" key="1">
    <citation type="journal article" date="2019" name="Int. J. Syst. Evol. Microbiol.">
        <title>The Global Catalogue of Microorganisms (GCM) 10K type strain sequencing project: providing services to taxonomists for standard genome sequencing and annotation.</title>
        <authorList>
            <consortium name="The Broad Institute Genomics Platform"/>
            <consortium name="The Broad Institute Genome Sequencing Center for Infectious Disease"/>
            <person name="Wu L."/>
            <person name="Ma J."/>
        </authorList>
    </citation>
    <scope>NUCLEOTIDE SEQUENCE [LARGE SCALE GENOMIC DNA]</scope>
    <source>
        <strain evidence="2">NBRC 107710</strain>
    </source>
</reference>
<protein>
    <recommendedName>
        <fullName evidence="3">Amidase domain-containing protein</fullName>
    </recommendedName>
</protein>
<dbReference type="EMBL" id="BSPG01000015">
    <property type="protein sequence ID" value="GLS44828.1"/>
    <property type="molecule type" value="Genomic_DNA"/>
</dbReference>
<name>A0ABQ6D958_9HYPH</name>
<evidence type="ECO:0008006" key="3">
    <source>
        <dbReference type="Google" id="ProtNLM"/>
    </source>
</evidence>
<keyword evidence="2" id="KW-1185">Reference proteome</keyword>
<dbReference type="Proteomes" id="UP001156881">
    <property type="component" value="Unassembled WGS sequence"/>
</dbReference>